<dbReference type="Proteomes" id="UP001162734">
    <property type="component" value="Chromosome"/>
</dbReference>
<proteinExistence type="predicted"/>
<evidence type="ECO:0000256" key="1">
    <source>
        <dbReference type="SAM" id="Coils"/>
    </source>
</evidence>
<keyword evidence="1" id="KW-0175">Coiled coil</keyword>
<organism evidence="2 3">
    <name type="scientific">Anaeromyxobacter paludicola</name>
    <dbReference type="NCBI Taxonomy" id="2918171"/>
    <lineage>
        <taxon>Bacteria</taxon>
        <taxon>Pseudomonadati</taxon>
        <taxon>Myxococcota</taxon>
        <taxon>Myxococcia</taxon>
        <taxon>Myxococcales</taxon>
        <taxon>Cystobacterineae</taxon>
        <taxon>Anaeromyxobacteraceae</taxon>
        <taxon>Anaeromyxobacter</taxon>
    </lineage>
</organism>
<gene>
    <name evidence="2" type="ORF">AMPC_02270</name>
</gene>
<sequence length="112" mass="11921">MTKTAVAFAREAETLAPAPVTELRPLRRRLLLAGADPVMLDFAEDDLAVARGAISAIADRLNTVEGALRSSQTRGPDLMALALADGEEDLASLEASLGNLRRRLAQLAGRVR</sequence>
<keyword evidence="3" id="KW-1185">Reference proteome</keyword>
<reference evidence="3" key="1">
    <citation type="journal article" date="2022" name="Int. J. Syst. Evol. Microbiol.">
        <title>Anaeromyxobacter oryzae sp. nov., Anaeromyxobacter diazotrophicus sp. nov. and Anaeromyxobacter paludicola sp. nov., isolated from paddy soils.</title>
        <authorList>
            <person name="Itoh H."/>
            <person name="Xu Z."/>
            <person name="Mise K."/>
            <person name="Masuda Y."/>
            <person name="Ushijima N."/>
            <person name="Hayakawa C."/>
            <person name="Shiratori Y."/>
            <person name="Senoo K."/>
        </authorList>
    </citation>
    <scope>NUCLEOTIDE SEQUENCE [LARGE SCALE GENOMIC DNA]</scope>
    <source>
        <strain evidence="3">Red630</strain>
    </source>
</reference>
<feature type="coiled-coil region" evidence="1">
    <location>
        <begin position="83"/>
        <end position="110"/>
    </location>
</feature>
<protein>
    <submittedName>
        <fullName evidence="2">Uncharacterized protein</fullName>
    </submittedName>
</protein>
<evidence type="ECO:0000313" key="3">
    <source>
        <dbReference type="Proteomes" id="UP001162734"/>
    </source>
</evidence>
<accession>A0ABM7X5M3</accession>
<dbReference type="RefSeq" id="WP_248343719.1">
    <property type="nucleotide sequence ID" value="NZ_AP025592.1"/>
</dbReference>
<evidence type="ECO:0000313" key="2">
    <source>
        <dbReference type="EMBL" id="BDG07114.1"/>
    </source>
</evidence>
<dbReference type="EMBL" id="AP025592">
    <property type="protein sequence ID" value="BDG07114.1"/>
    <property type="molecule type" value="Genomic_DNA"/>
</dbReference>
<name>A0ABM7X5M3_9BACT</name>